<evidence type="ECO:0000313" key="2">
    <source>
        <dbReference type="EMBL" id="AYV86753.1"/>
    </source>
</evidence>
<feature type="region of interest" description="Disordered" evidence="1">
    <location>
        <begin position="69"/>
        <end position="114"/>
    </location>
</feature>
<accession>A0A3G5AKG8</accession>
<reference evidence="2" key="1">
    <citation type="submission" date="2018-10" db="EMBL/GenBank/DDBJ databases">
        <title>Hidden diversity of soil giant viruses.</title>
        <authorList>
            <person name="Schulz F."/>
            <person name="Alteio L."/>
            <person name="Goudeau D."/>
            <person name="Ryan E.M."/>
            <person name="Malmstrom R.R."/>
            <person name="Blanchard J."/>
            <person name="Woyke T."/>
        </authorList>
    </citation>
    <scope>NUCLEOTIDE SEQUENCE</scope>
    <source>
        <strain evidence="2">SYV1</strain>
    </source>
</reference>
<protein>
    <submittedName>
        <fullName evidence="2">Uncharacterized protein</fullName>
    </submittedName>
</protein>
<dbReference type="EMBL" id="MK072514">
    <property type="protein sequence ID" value="AYV86753.1"/>
    <property type="molecule type" value="Genomic_DNA"/>
</dbReference>
<gene>
    <name evidence="2" type="ORF">Sylvanvirus8_9</name>
</gene>
<feature type="compositionally biased region" description="Low complexity" evidence="1">
    <location>
        <begin position="103"/>
        <end position="114"/>
    </location>
</feature>
<proteinExistence type="predicted"/>
<evidence type="ECO:0000256" key="1">
    <source>
        <dbReference type="SAM" id="MobiDB-lite"/>
    </source>
</evidence>
<sequence length="340" mass="38050">MFGTWNHNSTGGFPSMFSISQFPFPTHSMNPIHNNNNNFNSNAFGKPVSIIPGPPVRVPYPHSSVTIEELTDEKEMSKSDPSDPGFFSRNYPSQGDPSPPYIPSLSSIPSSNSSRRSICRPLNQLITPPIHPTVASCAPYLLELASLVVHHPLLSAMIEKCLDKNLIEVVHIQGYTSSLLARKTNSRLTGEEDILRTLCAVYESESNGNVNHEYNNEVSENETEGGHHEHDPLLEDLCEEVYQQRQQLARIEDMMLKMYESIEYMIQVQEKQELQSQQPYPLVVSQPEGSQIEQPSSVFRFQDIHPASIVPVLQGNGTPVPKDPFAGLLFNVDSYMASKR</sequence>
<name>A0A3G5AKG8_9VIRU</name>
<organism evidence="2">
    <name type="scientific">Sylvanvirus sp</name>
    <dbReference type="NCBI Taxonomy" id="2487774"/>
    <lineage>
        <taxon>Viruses</taxon>
    </lineage>
</organism>